<evidence type="ECO:0000256" key="5">
    <source>
        <dbReference type="ARBA" id="ARBA00023136"/>
    </source>
</evidence>
<dbReference type="PANTHER" id="PTHR14948:SF46">
    <property type="entry name" value="DISPANIN SUBFAMILY A MEMBER 2B-LIKE-RELATED"/>
    <property type="match status" value="1"/>
</dbReference>
<evidence type="ECO:0000256" key="1">
    <source>
        <dbReference type="ARBA" id="ARBA00004370"/>
    </source>
</evidence>
<dbReference type="AlphaFoldDB" id="A0A8T0ACG0"/>
<dbReference type="GO" id="GO:0016020">
    <property type="term" value="C:membrane"/>
    <property type="evidence" value="ECO:0007669"/>
    <property type="project" value="UniProtKB-SubCell"/>
</dbReference>
<dbReference type="InterPro" id="IPR051423">
    <property type="entry name" value="CD225/Dispanin"/>
</dbReference>
<evidence type="ECO:0000313" key="8">
    <source>
        <dbReference type="Proteomes" id="UP000606274"/>
    </source>
</evidence>
<evidence type="ECO:0000256" key="6">
    <source>
        <dbReference type="SAM" id="Phobius"/>
    </source>
</evidence>
<comment type="similarity">
    <text evidence="2">Belongs to the CD225/Dispanin family.</text>
</comment>
<feature type="transmembrane region" description="Helical" evidence="6">
    <location>
        <begin position="13"/>
        <end position="39"/>
    </location>
</feature>
<keyword evidence="4 6" id="KW-1133">Transmembrane helix</keyword>
<evidence type="ECO:0000256" key="4">
    <source>
        <dbReference type="ARBA" id="ARBA00022989"/>
    </source>
</evidence>
<proteinExistence type="inferred from homology"/>
<comment type="caution">
    <text evidence="7">The sequence shown here is derived from an EMBL/GenBank/DDBJ whole genome shotgun (WGS) entry which is preliminary data.</text>
</comment>
<keyword evidence="5 6" id="KW-0472">Membrane</keyword>
<evidence type="ECO:0000256" key="2">
    <source>
        <dbReference type="ARBA" id="ARBA00006843"/>
    </source>
</evidence>
<feature type="transmembrane region" description="Helical" evidence="6">
    <location>
        <begin position="60"/>
        <end position="81"/>
    </location>
</feature>
<comment type="subcellular location">
    <subcellularLocation>
        <location evidence="1">Membrane</location>
    </subcellularLocation>
</comment>
<accession>A0A8T0ACG0</accession>
<gene>
    <name evidence="7" type="ORF">HF521_013654</name>
</gene>
<dbReference type="Proteomes" id="UP000606274">
    <property type="component" value="Unassembled WGS sequence"/>
</dbReference>
<name>A0A8T0ACG0_SILME</name>
<dbReference type="Pfam" id="PF04505">
    <property type="entry name" value="CD225"/>
    <property type="match status" value="1"/>
</dbReference>
<keyword evidence="8" id="KW-1185">Reference proteome</keyword>
<organism evidence="7 8">
    <name type="scientific">Silurus meridionalis</name>
    <name type="common">Southern catfish</name>
    <name type="synonym">Silurus soldatovi meridionalis</name>
    <dbReference type="NCBI Taxonomy" id="175797"/>
    <lineage>
        <taxon>Eukaryota</taxon>
        <taxon>Metazoa</taxon>
        <taxon>Chordata</taxon>
        <taxon>Craniata</taxon>
        <taxon>Vertebrata</taxon>
        <taxon>Euteleostomi</taxon>
        <taxon>Actinopterygii</taxon>
        <taxon>Neopterygii</taxon>
        <taxon>Teleostei</taxon>
        <taxon>Ostariophysi</taxon>
        <taxon>Siluriformes</taxon>
        <taxon>Siluridae</taxon>
        <taxon>Silurus</taxon>
    </lineage>
</organism>
<sequence>MTGNTVVTTAPTYLAWSILNTLFCCLPLGIVAIVFSCRVDTANTMGDGTRAQQHSKMARNLNILALVIGIVFIILYIIVTISQKQK</sequence>
<dbReference type="PANTHER" id="PTHR14948">
    <property type="entry name" value="NG5"/>
    <property type="match status" value="1"/>
</dbReference>
<protein>
    <submittedName>
        <fullName evidence="7">Uncharacterized protein</fullName>
    </submittedName>
</protein>
<keyword evidence="3 6" id="KW-0812">Transmembrane</keyword>
<dbReference type="InterPro" id="IPR007593">
    <property type="entry name" value="CD225/Dispanin_fam"/>
</dbReference>
<dbReference type="EMBL" id="JABFDY010000025">
    <property type="protein sequence ID" value="KAF7688847.1"/>
    <property type="molecule type" value="Genomic_DNA"/>
</dbReference>
<evidence type="ECO:0000313" key="7">
    <source>
        <dbReference type="EMBL" id="KAF7688847.1"/>
    </source>
</evidence>
<evidence type="ECO:0000256" key="3">
    <source>
        <dbReference type="ARBA" id="ARBA00022692"/>
    </source>
</evidence>
<reference evidence="7" key="1">
    <citation type="submission" date="2020-08" db="EMBL/GenBank/DDBJ databases">
        <title>Chromosome-level assembly of Southern catfish (Silurus meridionalis) provides insights into visual adaptation to the nocturnal and benthic lifestyles.</title>
        <authorList>
            <person name="Zhang Y."/>
            <person name="Wang D."/>
            <person name="Peng Z."/>
        </authorList>
    </citation>
    <scope>NUCLEOTIDE SEQUENCE</scope>
    <source>
        <strain evidence="7">SWU-2019-XX</strain>
        <tissue evidence="7">Muscle</tissue>
    </source>
</reference>